<dbReference type="InterPro" id="IPR043917">
    <property type="entry name" value="DUF5753"/>
</dbReference>
<organism evidence="2 3">
    <name type="scientific">Streptomyces globisporus</name>
    <dbReference type="NCBI Taxonomy" id="1908"/>
    <lineage>
        <taxon>Bacteria</taxon>
        <taxon>Bacillati</taxon>
        <taxon>Actinomycetota</taxon>
        <taxon>Actinomycetes</taxon>
        <taxon>Kitasatosporales</taxon>
        <taxon>Streptomycetaceae</taxon>
        <taxon>Streptomyces</taxon>
    </lineage>
</organism>
<gene>
    <name evidence="2" type="ORF">SGL43_00959</name>
</gene>
<name>A0ABM9GRA4_STRGL</name>
<reference evidence="2" key="1">
    <citation type="submission" date="2022-03" db="EMBL/GenBank/DDBJ databases">
        <authorList>
            <person name="Leyn A S."/>
        </authorList>
    </citation>
    <scope>NUCLEOTIDE SEQUENCE</scope>
    <source>
        <strain evidence="2">Streptomyces globisporus 4-3</strain>
    </source>
</reference>
<comment type="caution">
    <text evidence="2">The sequence shown here is derived from an EMBL/GenBank/DDBJ whole genome shotgun (WGS) entry which is preliminary data.</text>
</comment>
<dbReference type="Proteomes" id="UP001154015">
    <property type="component" value="Unassembled WGS sequence"/>
</dbReference>
<dbReference type="EMBL" id="CAKXYP010000002">
    <property type="protein sequence ID" value="CAH9413956.1"/>
    <property type="molecule type" value="Genomic_DNA"/>
</dbReference>
<protein>
    <submittedName>
        <fullName evidence="2">DNA-binding protein</fullName>
    </submittedName>
</protein>
<evidence type="ECO:0000313" key="2">
    <source>
        <dbReference type="EMBL" id="CAH9413956.1"/>
    </source>
</evidence>
<keyword evidence="2" id="KW-0238">DNA-binding</keyword>
<sequence>MVLRRQLEHLVELSQLRHVEIQVMPTEAEENAGPGGSHRVLKLGDGKTLGLNEVQLISGLISDPRQVQILDMRYNLLGSQALTPRLSREFIEKLLGET</sequence>
<evidence type="ECO:0000259" key="1">
    <source>
        <dbReference type="Pfam" id="PF19054"/>
    </source>
</evidence>
<proteinExistence type="predicted"/>
<accession>A0ABM9GRA4</accession>
<feature type="domain" description="DUF5753" evidence="1">
    <location>
        <begin position="2"/>
        <end position="93"/>
    </location>
</feature>
<evidence type="ECO:0000313" key="3">
    <source>
        <dbReference type="Proteomes" id="UP001154015"/>
    </source>
</evidence>
<keyword evidence="3" id="KW-1185">Reference proteome</keyword>
<dbReference type="GO" id="GO:0003677">
    <property type="term" value="F:DNA binding"/>
    <property type="evidence" value="ECO:0007669"/>
    <property type="project" value="UniProtKB-KW"/>
</dbReference>
<dbReference type="Pfam" id="PF19054">
    <property type="entry name" value="DUF5753"/>
    <property type="match status" value="1"/>
</dbReference>